<evidence type="ECO:0000256" key="7">
    <source>
        <dbReference type="ARBA" id="ARBA00022679"/>
    </source>
</evidence>
<dbReference type="Proteomes" id="UP000510660">
    <property type="component" value="Chromosome"/>
</dbReference>
<keyword evidence="7 11" id="KW-0808">Transferase</keyword>
<dbReference type="InterPro" id="IPR001296">
    <property type="entry name" value="Glyco_trans_1"/>
</dbReference>
<dbReference type="GO" id="GO:0016757">
    <property type="term" value="F:glycosyltransferase activity"/>
    <property type="evidence" value="ECO:0007669"/>
    <property type="project" value="UniProtKB-UniRule"/>
</dbReference>
<feature type="domain" description="GtfA extended beta-sheet meander" evidence="13">
    <location>
        <begin position="101"/>
        <end position="191"/>
    </location>
</feature>
<dbReference type="InterPro" id="IPR014267">
    <property type="entry name" value="GtfA"/>
</dbReference>
<dbReference type="FunFam" id="3.40.50.2000:FF:000196">
    <property type="entry name" value="UDP-N-acetylglucosamine--peptide N-acetylglucosaminyltransferase GtfA subunit"/>
    <property type="match status" value="1"/>
</dbReference>
<name>A0A7H9E6J4_9LACO</name>
<evidence type="ECO:0000256" key="6">
    <source>
        <dbReference type="ARBA" id="ARBA00022676"/>
    </source>
</evidence>
<reference evidence="14 15" key="1">
    <citation type="submission" date="2020-01" db="EMBL/GenBank/DDBJ databases">
        <title>Complete and circular genome sequences of six lactobacillus isolates from horses.</title>
        <authorList>
            <person name="Hassan H.M."/>
        </authorList>
    </citation>
    <scope>NUCLEOTIDE SEQUENCE [LARGE SCALE GENOMIC DNA]</scope>
    <source>
        <strain evidence="14 15">1D</strain>
    </source>
</reference>
<dbReference type="PANTHER" id="PTHR12526:SF629">
    <property type="entry name" value="TEICHURONIC ACID BIOSYNTHESIS GLYCOSYLTRANSFERASE TUAH-RELATED"/>
    <property type="match status" value="1"/>
</dbReference>
<dbReference type="AlphaFoldDB" id="A0A7H9E6J4"/>
<dbReference type="UniPathway" id="UPA00378"/>
<feature type="binding site" evidence="11">
    <location>
        <begin position="411"/>
        <end position="414"/>
    </location>
    <ligand>
        <name>N-acetyl-D-glucosamine</name>
        <dbReference type="ChEBI" id="CHEBI:506227"/>
    </ligand>
</feature>
<evidence type="ECO:0000256" key="2">
    <source>
        <dbReference type="ARBA" id="ARBA00004922"/>
    </source>
</evidence>
<evidence type="ECO:0000256" key="8">
    <source>
        <dbReference type="ARBA" id="ARBA00022741"/>
    </source>
</evidence>
<dbReference type="EMBL" id="CP047415">
    <property type="protein sequence ID" value="QLL73248.1"/>
    <property type="molecule type" value="Genomic_DNA"/>
</dbReference>
<protein>
    <recommendedName>
        <fullName evidence="11">UDP-N-acetylglucosamine--peptide N-acetylglucosaminyltransferase GtfA subunit</fullName>
        <ecNumber evidence="11">2.4.1.-</ecNumber>
    </recommendedName>
    <alternativeName>
        <fullName evidence="11">Glycosyltransferase GtfA</fullName>
    </alternativeName>
</protein>
<keyword evidence="5 11" id="KW-0963">Cytoplasm</keyword>
<organism evidence="14 15">
    <name type="scientific">Lactobacillus crispatus</name>
    <dbReference type="NCBI Taxonomy" id="47770"/>
    <lineage>
        <taxon>Bacteria</taxon>
        <taxon>Bacillati</taxon>
        <taxon>Bacillota</taxon>
        <taxon>Bacilli</taxon>
        <taxon>Lactobacillales</taxon>
        <taxon>Lactobacillaceae</taxon>
        <taxon>Lactobacillus</taxon>
    </lineage>
</organism>
<dbReference type="RefSeq" id="WP_180861506.1">
    <property type="nucleotide sequence ID" value="NZ_CP047415.1"/>
</dbReference>
<evidence type="ECO:0000313" key="14">
    <source>
        <dbReference type="EMBL" id="QLL73248.1"/>
    </source>
</evidence>
<evidence type="ECO:0000256" key="9">
    <source>
        <dbReference type="ARBA" id="ARBA00023136"/>
    </source>
</evidence>
<dbReference type="Gene3D" id="3.40.50.2000">
    <property type="entry name" value="Glycogen Phosphorylase B"/>
    <property type="match status" value="2"/>
</dbReference>
<dbReference type="GO" id="GO:0005737">
    <property type="term" value="C:cytoplasm"/>
    <property type="evidence" value="ECO:0007669"/>
    <property type="project" value="UniProtKB-SubCell"/>
</dbReference>
<feature type="binding site" evidence="11">
    <location>
        <begin position="391"/>
        <end position="392"/>
    </location>
    <ligand>
        <name>UDP</name>
        <dbReference type="ChEBI" id="CHEBI:58223"/>
    </ligand>
</feature>
<comment type="catalytic activity">
    <reaction evidence="10 11">
        <text>L-seryl-[protein] + UDP-N-acetyl-alpha-D-glucosamine = 3-O-[N-acetyl-alpha-D-glucosaminyl]-L-seryl-[protein] + UDP + H(+)</text>
        <dbReference type="Rhea" id="RHEA:59872"/>
        <dbReference type="Rhea" id="RHEA-COMP:9863"/>
        <dbReference type="Rhea" id="RHEA-COMP:15471"/>
        <dbReference type="ChEBI" id="CHEBI:15378"/>
        <dbReference type="ChEBI" id="CHEBI:29999"/>
        <dbReference type="ChEBI" id="CHEBI:57705"/>
        <dbReference type="ChEBI" id="CHEBI:58223"/>
        <dbReference type="ChEBI" id="CHEBI:143279"/>
    </reaction>
</comment>
<dbReference type="PANTHER" id="PTHR12526">
    <property type="entry name" value="GLYCOSYLTRANSFERASE"/>
    <property type="match status" value="1"/>
</dbReference>
<evidence type="ECO:0000256" key="1">
    <source>
        <dbReference type="ARBA" id="ARBA00004202"/>
    </source>
</evidence>
<feature type="binding site" evidence="11">
    <location>
        <position position="249"/>
    </location>
    <ligand>
        <name>N-acetyl-D-glucosamine</name>
        <dbReference type="ChEBI" id="CHEBI:506227"/>
    </ligand>
</feature>
<comment type="caution">
    <text evidence="11">Lacks conserved residue(s) required for the propagation of feature annotation.</text>
</comment>
<dbReference type="NCBIfam" id="TIGR02918">
    <property type="entry name" value="accessory Sec system glycosyltransferase GtfA"/>
    <property type="match status" value="1"/>
</dbReference>
<keyword evidence="8 11" id="KW-0547">Nucleotide-binding</keyword>
<gene>
    <name evidence="11 14" type="primary">gtfA</name>
    <name evidence="14" type="ORF">GTO85_01910</name>
</gene>
<dbReference type="InterPro" id="IPR054396">
    <property type="entry name" value="GtfA_EBD"/>
</dbReference>
<evidence type="ECO:0000259" key="13">
    <source>
        <dbReference type="Pfam" id="PF22145"/>
    </source>
</evidence>
<accession>A0A7H9E6J4</accession>
<proteinExistence type="inferred from homology"/>
<dbReference type="GO" id="GO:0000166">
    <property type="term" value="F:nucleotide binding"/>
    <property type="evidence" value="ECO:0007669"/>
    <property type="project" value="UniProtKB-KW"/>
</dbReference>
<dbReference type="GO" id="GO:0005886">
    <property type="term" value="C:plasma membrane"/>
    <property type="evidence" value="ECO:0007669"/>
    <property type="project" value="UniProtKB-SubCell"/>
</dbReference>
<keyword evidence="6 11" id="KW-0328">Glycosyltransferase</keyword>
<comment type="function">
    <text evidence="11">Required for polymorphic O-glycosylation of the serine-rich repeat protein in this bacteria. Catalyzes the first step in glycosylation by transferring N-acetylglucosamine from UDP-GlcNAc to serine residues in the substrate protein. Part of the accessory SecA2/SecY2 system specifically required to export serine-rich repeat cell wall proteins usually encoded upstream in the same operon.</text>
</comment>
<feature type="domain" description="Glycosyl transferase family 1" evidence="12">
    <location>
        <begin position="318"/>
        <end position="455"/>
    </location>
</feature>
<comment type="pathway">
    <text evidence="2 11">Protein modification; protein glycosylation.</text>
</comment>
<comment type="subcellular location">
    <subcellularLocation>
        <location evidence="1 11">Cell membrane</location>
        <topology evidence="1 11">Peripheral membrane protein</topology>
    </subcellularLocation>
    <subcellularLocation>
        <location evidence="11">Cytoplasm</location>
    </subcellularLocation>
    <text evidence="11">Cell membrane association requires GtfB.</text>
</comment>
<dbReference type="SUPFAM" id="SSF53756">
    <property type="entry name" value="UDP-Glycosyltransferase/glycogen phosphorylase"/>
    <property type="match status" value="1"/>
</dbReference>
<dbReference type="Pfam" id="PF22145">
    <property type="entry name" value="GtfA_EBD"/>
    <property type="match status" value="1"/>
</dbReference>
<dbReference type="HAMAP" id="MF_01472">
    <property type="entry name" value="GtfA"/>
    <property type="match status" value="1"/>
</dbReference>
<evidence type="ECO:0000256" key="10">
    <source>
        <dbReference type="ARBA" id="ARBA00052053"/>
    </source>
</evidence>
<comment type="similarity">
    <text evidence="3 11">Belongs to the glycosyltransferase group 1 family. Glycosyltransferase 4 subfamily.</text>
</comment>
<dbReference type="EC" id="2.4.1.-" evidence="11"/>
<keyword evidence="4 11" id="KW-1003">Cell membrane</keyword>
<evidence type="ECO:0000256" key="3">
    <source>
        <dbReference type="ARBA" id="ARBA00009481"/>
    </source>
</evidence>
<evidence type="ECO:0000313" key="15">
    <source>
        <dbReference type="Proteomes" id="UP000510660"/>
    </source>
</evidence>
<dbReference type="GO" id="GO:0017122">
    <property type="term" value="C:protein N-acetylglucosaminyltransferase complex"/>
    <property type="evidence" value="ECO:0007669"/>
    <property type="project" value="UniProtKB-UniRule"/>
</dbReference>
<keyword evidence="9 11" id="KW-0472">Membrane</keyword>
<evidence type="ECO:0000256" key="11">
    <source>
        <dbReference type="HAMAP-Rule" id="MF_01472"/>
    </source>
</evidence>
<comment type="subunit">
    <text evidence="11">Forms a heterotetramer with 2 subunits each of GtfA and GtfB. Part of the accessory SecA2/SecY2 protein translocation apparatus.</text>
</comment>
<evidence type="ECO:0000256" key="4">
    <source>
        <dbReference type="ARBA" id="ARBA00022475"/>
    </source>
</evidence>
<dbReference type="Pfam" id="PF00534">
    <property type="entry name" value="Glycos_transf_1"/>
    <property type="match status" value="1"/>
</dbReference>
<evidence type="ECO:0000259" key="12">
    <source>
        <dbReference type="Pfam" id="PF00534"/>
    </source>
</evidence>
<sequence>MTVYSVNLGIGWASSGIEYAQKYRADAFRKVGIDAKFIFSDLILADNIEALTKNMGFEDQQIIWLYNFFTDIQIAPTTYTVKQLEDELNLKSRKVNSKKEINNQVVYLLDDEKLSIVARYSNKDKKYIDQVTYLRDNKLLKRDFYSYTKYACEYYLGTDNNYVTVREFYNEAGSVAYVEHLDKDKETFEFPGKAIVYSKNDLYRLMIRELKLTQDDVVIIDREDEDKNLINSQIIFEEHQPAKLLVAIHADHFSKEFTNDEHILWNNFYEYQLTHSEEVDGYIVATEAQQKVLKKQMKKYFNVEPNIICIPVGNLAQIQQAAANMKPHSMITASRLAKEKHVDWLIKATVQAKKKIPDLSLDIYGQGNEAGKLSELINDNHAQDYIRLMGQHDLTNVYRNYGAYVAASTSEGFGLSLMEAVGSGLPMIGFDVPYGNPTFIDNDKNGFLLAYDVDWSESKKCDELAQAMIQLFTKSDLTEFRNHSQQIAEKYLVENVAQEWKQVLEGLKNA</sequence>
<evidence type="ECO:0000256" key="5">
    <source>
        <dbReference type="ARBA" id="ARBA00022490"/>
    </source>
</evidence>